<gene>
    <name evidence="2" type="ORF">P3W24_07130</name>
</gene>
<comment type="caution">
    <text evidence="2">The sequence shown here is derived from an EMBL/GenBank/DDBJ whole genome shotgun (WGS) entry which is preliminary data.</text>
</comment>
<proteinExistence type="predicted"/>
<protein>
    <submittedName>
        <fullName evidence="2">Uncharacterized protein</fullName>
    </submittedName>
</protein>
<feature type="region of interest" description="Disordered" evidence="1">
    <location>
        <begin position="37"/>
        <end position="56"/>
    </location>
</feature>
<reference evidence="2 3" key="1">
    <citation type="journal article" date="2024" name="Curr. Microbiol.">
        <title>Luteibacter sahnii sp. nov., A Novel Yellow-Colored Xanthomonadin Pigment Producing Probiotic Bacterium from Healthy Rice Seed Microbiome.</title>
        <authorList>
            <person name="Jaiswal G."/>
            <person name="Rana R."/>
            <person name="Nayak P.K."/>
            <person name="Chouhan R."/>
            <person name="Gandhi S.G."/>
            <person name="Patel H.K."/>
            <person name="Patil P.B."/>
        </authorList>
    </citation>
    <scope>NUCLEOTIDE SEQUENCE [LARGE SCALE GENOMIC DNA]</scope>
    <source>
        <strain evidence="2 3">PPL201</strain>
    </source>
</reference>
<evidence type="ECO:0000256" key="1">
    <source>
        <dbReference type="SAM" id="MobiDB-lite"/>
    </source>
</evidence>
<accession>A0ABT6B9J0</accession>
<evidence type="ECO:0000313" key="2">
    <source>
        <dbReference type="EMBL" id="MDF4024730.1"/>
    </source>
</evidence>
<evidence type="ECO:0000313" key="3">
    <source>
        <dbReference type="Proteomes" id="UP001528850"/>
    </source>
</evidence>
<sequence>MPHLRPFRCHAGRLRRAMTGLSVLSLAACTGPFIASEANSSGKRTETTSRSTDISADDSTRLCEKNFDDKTNAVGGTSSIYASWTLTPSRDTGREALGRLGVFVSMMPDAQLVSEEYHGARSAMDIRISSATLMHPMSIGFESIPDLRPLSVRVEYDADLGATSFVLRSLAKQQGERQRLRFLACTMLSIVGNAGLPTAPGKPYKRPRIVNPFKKNPQPDPALNRFKDRSLDMLLSRALDAGKSIVIMPTVQMDGKYTEGYKQLREERLVNYWLDLMGTVTWRRAGTEPRTLAVGNTTSLKERGLSGDLYNYPGGKKSTYRFFIVDPGTYELTGVSTDLRRSPMPDMTGTSWSDKSAALGTMSLKATKDTEYYSATEWQDAKFITQSYPTTYCSLVFTNGQCARQSWTSESVTHQAQAAGFAEVTRDREVDGLRLSMALTKPFASFTIAPGDVAVMDGFVLDGAAGSIYTDACKQSEDDIAVCAMRSLKLFRVAPAMPHIEEWRQSGMLGTVAAGLMAKARAVPVSIHPAATVSPEKPGTYEAGWAQRYTLKSPR</sequence>
<dbReference type="Proteomes" id="UP001528850">
    <property type="component" value="Unassembled WGS sequence"/>
</dbReference>
<dbReference type="EMBL" id="JARJJS010000002">
    <property type="protein sequence ID" value="MDF4024730.1"/>
    <property type="molecule type" value="Genomic_DNA"/>
</dbReference>
<dbReference type="PROSITE" id="PS51257">
    <property type="entry name" value="PROKAR_LIPOPROTEIN"/>
    <property type="match status" value="1"/>
</dbReference>
<feature type="compositionally biased region" description="Polar residues" evidence="1">
    <location>
        <begin position="37"/>
        <end position="54"/>
    </location>
</feature>
<name>A0ABT6B9J0_9GAMM</name>
<keyword evidence="3" id="KW-1185">Reference proteome</keyword>
<organism evidence="2 3">
    <name type="scientific">Luteibacter sahnii</name>
    <dbReference type="NCBI Taxonomy" id="3021977"/>
    <lineage>
        <taxon>Bacteria</taxon>
        <taxon>Pseudomonadati</taxon>
        <taxon>Pseudomonadota</taxon>
        <taxon>Gammaproteobacteria</taxon>
        <taxon>Lysobacterales</taxon>
        <taxon>Rhodanobacteraceae</taxon>
        <taxon>Luteibacter</taxon>
    </lineage>
</organism>